<evidence type="ECO:0000313" key="3">
    <source>
        <dbReference type="Proteomes" id="UP000028501"/>
    </source>
</evidence>
<evidence type="ECO:0000259" key="1">
    <source>
        <dbReference type="Pfam" id="PF00501"/>
    </source>
</evidence>
<dbReference type="HOGENOM" id="CLU_1754582_0_0_2"/>
<gene>
    <name evidence="2" type="ORF">AFULGI_00005810</name>
</gene>
<dbReference type="Pfam" id="PF00501">
    <property type="entry name" value="AMP-binding"/>
    <property type="match status" value="1"/>
</dbReference>
<accession>A0A075WIH4</accession>
<dbReference type="AlphaFoldDB" id="A0A075WIH4"/>
<protein>
    <recommendedName>
        <fullName evidence="1">AMP-dependent synthetase/ligase domain-containing protein</fullName>
    </recommendedName>
</protein>
<sequence>MVVFVQSRKRWTYSSAHLLVEEYPSKKVDFKEFASKLTEDEINLRVMPIFWVAGHDNAVLSSTISDSTVALLSRWDVIAAMEAVSRYKVTSMYLTFDMYWQILEHPERELEIFEDLYTFKLCEKGLTVQLREKWKEVAGAILREARTS</sequence>
<dbReference type="EMBL" id="CP006577">
    <property type="protein sequence ID" value="AIG97383.1"/>
    <property type="molecule type" value="Genomic_DNA"/>
</dbReference>
<name>A0A075WIH4_ARCFL</name>
<dbReference type="InterPro" id="IPR000873">
    <property type="entry name" value="AMP-dep_synth/lig_dom"/>
</dbReference>
<organism evidence="2 3">
    <name type="scientific">Archaeoglobus fulgidus DSM 8774</name>
    <dbReference type="NCBI Taxonomy" id="1344584"/>
    <lineage>
        <taxon>Archaea</taxon>
        <taxon>Methanobacteriati</taxon>
        <taxon>Methanobacteriota</taxon>
        <taxon>Archaeoglobi</taxon>
        <taxon>Archaeoglobales</taxon>
        <taxon>Archaeoglobaceae</taxon>
        <taxon>Archaeoglobus</taxon>
    </lineage>
</organism>
<dbReference type="Gene3D" id="3.40.50.980">
    <property type="match status" value="1"/>
</dbReference>
<dbReference type="KEGG" id="afg:AFULGI_00005810"/>
<dbReference type="Proteomes" id="UP000028501">
    <property type="component" value="Chromosome"/>
</dbReference>
<dbReference type="SUPFAM" id="SSF56801">
    <property type="entry name" value="Acetyl-CoA synthetase-like"/>
    <property type="match status" value="1"/>
</dbReference>
<dbReference type="SMR" id="A0A075WIH4"/>
<proteinExistence type="predicted"/>
<evidence type="ECO:0000313" key="2">
    <source>
        <dbReference type="EMBL" id="AIG97383.1"/>
    </source>
</evidence>
<reference evidence="2 3" key="1">
    <citation type="submission" date="2013-07" db="EMBL/GenBank/DDBJ databases">
        <title>Genome of Archaeoglobus fulgidus.</title>
        <authorList>
            <person name="Fiebig A."/>
            <person name="Birkeland N.-K."/>
        </authorList>
    </citation>
    <scope>NUCLEOTIDE SEQUENCE [LARGE SCALE GENOMIC DNA]</scope>
    <source>
        <strain evidence="2 3">DSM 8774</strain>
    </source>
</reference>
<feature type="domain" description="AMP-dependent synthetase/ligase" evidence="1">
    <location>
        <begin position="36"/>
        <end position="139"/>
    </location>
</feature>